<name>A0A8T5VQE2_9BRAD</name>
<evidence type="ECO:0000313" key="1">
    <source>
        <dbReference type="EMBL" id="UPT88498.1"/>
    </source>
</evidence>
<gene>
    <name evidence="1" type="ORF">HAP41_0000005240</name>
</gene>
<dbReference type="EMBL" id="CP096255">
    <property type="protein sequence ID" value="UPT88498.1"/>
    <property type="molecule type" value="Genomic_DNA"/>
</dbReference>
<dbReference type="RefSeq" id="WP_166104724.1">
    <property type="nucleotide sequence ID" value="NZ_CP096255.1"/>
</dbReference>
<evidence type="ECO:0000313" key="2">
    <source>
        <dbReference type="Proteomes" id="UP000551709"/>
    </source>
</evidence>
<accession>A0A8T5VQE2</accession>
<proteinExistence type="predicted"/>
<dbReference type="Proteomes" id="UP000551709">
    <property type="component" value="Chromosome"/>
</dbReference>
<sequence>MTTNISITATDVDALARIAYAEAGNIFNDYKTAGYSDADAAKMSYGMVIDIIINRVAAGSSTIYGSTIQAVIDKNNGSVWQFSAVQFAGDVPIAVELRRVDVAGMNITQPS</sequence>
<organism evidence="1 2">
    <name type="scientific">Bradyrhizobium barranii subsp. apii</name>
    <dbReference type="NCBI Taxonomy" id="2819348"/>
    <lineage>
        <taxon>Bacteria</taxon>
        <taxon>Pseudomonadati</taxon>
        <taxon>Pseudomonadota</taxon>
        <taxon>Alphaproteobacteria</taxon>
        <taxon>Hyphomicrobiales</taxon>
        <taxon>Nitrobacteraceae</taxon>
        <taxon>Bradyrhizobium</taxon>
        <taxon>Bradyrhizobium barranii</taxon>
    </lineage>
</organism>
<dbReference type="InterPro" id="IPR042047">
    <property type="entry name" value="SleB_dom1"/>
</dbReference>
<reference evidence="1" key="2">
    <citation type="submission" date="2022-04" db="EMBL/GenBank/DDBJ databases">
        <authorList>
            <person name="Bromfield E.S.P."/>
            <person name="Cloutier S."/>
        </authorList>
    </citation>
    <scope>NUCLEOTIDE SEQUENCE</scope>
    <source>
        <strain evidence="1">1S5</strain>
    </source>
</reference>
<protein>
    <submittedName>
        <fullName evidence="1">Uncharacterized protein</fullName>
    </submittedName>
</protein>
<dbReference type="AlphaFoldDB" id="A0A8T5VQE2"/>
<reference evidence="1" key="1">
    <citation type="journal article" date="2017" name="Syst. Appl. Microbiol.">
        <title>Soybeans inoculated with root zone soils of Canadian native legumes harbour diverse and novel Bradyrhizobium spp. that possess agricultural potential.</title>
        <authorList>
            <person name="Bromfield E.S.P."/>
            <person name="Cloutier S."/>
            <person name="Tambong J.T."/>
            <person name="Tran Thi T.V."/>
        </authorList>
    </citation>
    <scope>NUCLEOTIDE SEQUENCE</scope>
    <source>
        <strain evidence="1">1S5</strain>
    </source>
</reference>
<dbReference type="Gene3D" id="1.10.10.2520">
    <property type="entry name" value="Cell wall hydrolase SleB, domain 1"/>
    <property type="match status" value="1"/>
</dbReference>